<accession>K9FU55</accession>
<dbReference type="KEGG" id="pdp:PDIP_53660"/>
<organism evidence="1 2">
    <name type="scientific">Penicillium digitatum (strain Pd1 / CECT 20795)</name>
    <name type="common">Green mold</name>
    <dbReference type="NCBI Taxonomy" id="1170230"/>
    <lineage>
        <taxon>Eukaryota</taxon>
        <taxon>Fungi</taxon>
        <taxon>Dikarya</taxon>
        <taxon>Ascomycota</taxon>
        <taxon>Pezizomycotina</taxon>
        <taxon>Eurotiomycetes</taxon>
        <taxon>Eurotiomycetidae</taxon>
        <taxon>Eurotiales</taxon>
        <taxon>Aspergillaceae</taxon>
        <taxon>Penicillium</taxon>
    </lineage>
</organism>
<protein>
    <submittedName>
        <fullName evidence="1">Uncharacterized protein</fullName>
    </submittedName>
</protein>
<reference evidence="2" key="1">
    <citation type="journal article" date="2012" name="BMC Genomics">
        <title>Genome sequence of the necrotrophic fungus Penicillium digitatum, the main postharvest pathogen of citrus.</title>
        <authorList>
            <person name="Marcet-Houben M."/>
            <person name="Ballester A.-R."/>
            <person name="de la Fuente B."/>
            <person name="Harries E."/>
            <person name="Marcos J.F."/>
            <person name="Gonzalez-Candelas L."/>
            <person name="Gabaldon T."/>
        </authorList>
    </citation>
    <scope>NUCLEOTIDE SEQUENCE [LARGE SCALE GENOMIC DNA]</scope>
    <source>
        <strain evidence="2">Pd1 / CECT 20795</strain>
    </source>
</reference>
<dbReference type="Proteomes" id="UP000009886">
    <property type="component" value="Unassembled WGS sequence"/>
</dbReference>
<dbReference type="HOGENOM" id="CLU_2590500_0_0_1"/>
<dbReference type="EMBL" id="AKCU01000361">
    <property type="protein sequence ID" value="EKV12032.1"/>
    <property type="molecule type" value="Genomic_DNA"/>
</dbReference>
<comment type="caution">
    <text evidence="1">The sequence shown here is derived from an EMBL/GenBank/DDBJ whole genome shotgun (WGS) entry which is preliminary data.</text>
</comment>
<evidence type="ECO:0000313" key="2">
    <source>
        <dbReference type="Proteomes" id="UP000009886"/>
    </source>
</evidence>
<sequence length="80" mass="9299">MSNDSISVTPLERVSANLQLRCHRWLRRWLTLIGHCRLEIRYRVPTCPIVSCSWASGILPFCQGTKLNKNPLQFQYKSPL</sequence>
<dbReference type="VEuPathDB" id="FungiDB:PDIP_53660"/>
<name>K9FU55_PEND1</name>
<evidence type="ECO:0000313" key="1">
    <source>
        <dbReference type="EMBL" id="EKV12032.1"/>
    </source>
</evidence>
<gene>
    <name evidence="1" type="ORF">PDIP_53660</name>
</gene>
<dbReference type="AlphaFoldDB" id="K9FU55"/>
<proteinExistence type="predicted"/>